<dbReference type="EMBL" id="KL659500">
    <property type="protein sequence ID" value="KFA69390.1"/>
    <property type="molecule type" value="Genomic_DNA"/>
</dbReference>
<evidence type="ECO:0000256" key="1">
    <source>
        <dbReference type="ARBA" id="ARBA00004141"/>
    </source>
</evidence>
<organism evidence="9 10">
    <name type="scientific">Stachybotrys chlorohalonatus (strain IBT 40285)</name>
    <dbReference type="NCBI Taxonomy" id="1283841"/>
    <lineage>
        <taxon>Eukaryota</taxon>
        <taxon>Fungi</taxon>
        <taxon>Dikarya</taxon>
        <taxon>Ascomycota</taxon>
        <taxon>Pezizomycotina</taxon>
        <taxon>Sordariomycetes</taxon>
        <taxon>Hypocreomycetidae</taxon>
        <taxon>Hypocreales</taxon>
        <taxon>Stachybotryaceae</taxon>
        <taxon>Stachybotrys</taxon>
    </lineage>
</organism>
<feature type="transmembrane region" description="Helical" evidence="7">
    <location>
        <begin position="201"/>
        <end position="222"/>
    </location>
</feature>
<comment type="similarity">
    <text evidence="5">Belongs to the SAT4 family.</text>
</comment>
<dbReference type="STRING" id="1283841.A0A084QZK5"/>
<reference evidence="9 10" key="1">
    <citation type="journal article" date="2014" name="BMC Genomics">
        <title>Comparative genome sequencing reveals chemotype-specific gene clusters in the toxigenic black mold Stachybotrys.</title>
        <authorList>
            <person name="Semeiks J."/>
            <person name="Borek D."/>
            <person name="Otwinowski Z."/>
            <person name="Grishin N.V."/>
        </authorList>
    </citation>
    <scope>NUCLEOTIDE SEQUENCE [LARGE SCALE GENOMIC DNA]</scope>
    <source>
        <strain evidence="9 10">IBT 40285</strain>
    </source>
</reference>
<dbReference type="Proteomes" id="UP000028524">
    <property type="component" value="Unassembled WGS sequence"/>
</dbReference>
<evidence type="ECO:0000256" key="7">
    <source>
        <dbReference type="SAM" id="Phobius"/>
    </source>
</evidence>
<dbReference type="InterPro" id="IPR049326">
    <property type="entry name" value="Rhodopsin_dom_fungi"/>
</dbReference>
<name>A0A084QZK5_STAC4</name>
<feature type="transmembrane region" description="Helical" evidence="7">
    <location>
        <begin position="124"/>
        <end position="149"/>
    </location>
</feature>
<dbReference type="InterPro" id="IPR052337">
    <property type="entry name" value="SAT4-like"/>
</dbReference>
<accession>A0A084QZK5</accession>
<evidence type="ECO:0000256" key="5">
    <source>
        <dbReference type="ARBA" id="ARBA00038359"/>
    </source>
</evidence>
<sequence length="364" mass="40423">MYIGDIFVSTRNQPLVIVEFTFTVLAGICVSLRIFTRLWLVKIIGFDDGFIVLSMLGTLGFLISVMQQIRYGLGEPPEPELLTPFIQATTASVISYTVCHLAVKLSITLLYLRILINRAAKRLLIGLVIYFSVYGTLCLLLTIMTCWPIERYWDNSVPGRCLDNRTLRYAFAAINIVNDIALLIAPMPWLKSLQMPRRTKFLVIGLFAIGGVACIIATIRLYSLWAYSSVPFNQRPVVGIEIALWSGLECNIAIICASIPSLNPLLSRIFPTIIASLSGSSRQRDHGVNAQRSVHSYNNITEGPRAKSPIEVHVENREITAQQSFEMAAMSIGDDNHSEKNLVPGTPAECHSNLSNTLSDDECK</sequence>
<dbReference type="InParanoid" id="A0A084QZK5"/>
<dbReference type="AlphaFoldDB" id="A0A084QZK5"/>
<dbReference type="OMA" id="PVAKYWD"/>
<feature type="domain" description="Rhodopsin" evidence="8">
    <location>
        <begin position="32"/>
        <end position="268"/>
    </location>
</feature>
<comment type="subcellular location">
    <subcellularLocation>
        <location evidence="1">Membrane</location>
        <topology evidence="1">Multi-pass membrane protein</topology>
    </subcellularLocation>
</comment>
<dbReference type="OrthoDB" id="3648173at2759"/>
<feature type="transmembrane region" description="Helical" evidence="7">
    <location>
        <begin position="169"/>
        <end position="189"/>
    </location>
</feature>
<keyword evidence="10" id="KW-1185">Reference proteome</keyword>
<dbReference type="PANTHER" id="PTHR33048">
    <property type="entry name" value="PTH11-LIKE INTEGRAL MEMBRANE PROTEIN (AFU_ORTHOLOGUE AFUA_5G11245)"/>
    <property type="match status" value="1"/>
</dbReference>
<keyword evidence="3 7" id="KW-1133">Transmembrane helix</keyword>
<evidence type="ECO:0000256" key="2">
    <source>
        <dbReference type="ARBA" id="ARBA00022692"/>
    </source>
</evidence>
<gene>
    <name evidence="9" type="ORF">S40285_08724</name>
</gene>
<evidence type="ECO:0000256" key="6">
    <source>
        <dbReference type="SAM" id="MobiDB-lite"/>
    </source>
</evidence>
<dbReference type="HOGENOM" id="CLU_028200_0_2_1"/>
<dbReference type="PANTHER" id="PTHR33048:SF47">
    <property type="entry name" value="INTEGRAL MEMBRANE PROTEIN-RELATED"/>
    <property type="match status" value="1"/>
</dbReference>
<evidence type="ECO:0000313" key="10">
    <source>
        <dbReference type="Proteomes" id="UP000028524"/>
    </source>
</evidence>
<keyword evidence="4 7" id="KW-0472">Membrane</keyword>
<feature type="transmembrane region" description="Helical" evidence="7">
    <location>
        <begin position="52"/>
        <end position="73"/>
    </location>
</feature>
<proteinExistence type="inferred from homology"/>
<dbReference type="Pfam" id="PF20684">
    <property type="entry name" value="Fung_rhodopsin"/>
    <property type="match status" value="1"/>
</dbReference>
<dbReference type="GO" id="GO:0016020">
    <property type="term" value="C:membrane"/>
    <property type="evidence" value="ECO:0007669"/>
    <property type="project" value="UniProtKB-SubCell"/>
</dbReference>
<evidence type="ECO:0000256" key="4">
    <source>
        <dbReference type="ARBA" id="ARBA00023136"/>
    </source>
</evidence>
<evidence type="ECO:0000256" key="3">
    <source>
        <dbReference type="ARBA" id="ARBA00022989"/>
    </source>
</evidence>
<evidence type="ECO:0000259" key="8">
    <source>
        <dbReference type="Pfam" id="PF20684"/>
    </source>
</evidence>
<keyword evidence="2 7" id="KW-0812">Transmembrane</keyword>
<feature type="transmembrane region" description="Helical" evidence="7">
    <location>
        <begin position="20"/>
        <end position="40"/>
    </location>
</feature>
<protein>
    <recommendedName>
        <fullName evidence="8">Rhodopsin domain-containing protein</fullName>
    </recommendedName>
</protein>
<evidence type="ECO:0000313" key="9">
    <source>
        <dbReference type="EMBL" id="KFA69390.1"/>
    </source>
</evidence>
<feature type="region of interest" description="Disordered" evidence="6">
    <location>
        <begin position="335"/>
        <end position="364"/>
    </location>
</feature>